<gene>
    <name evidence="1" type="ORF">GHK86_21405</name>
</gene>
<accession>A0ABW9QZI1</accession>
<evidence type="ECO:0000313" key="2">
    <source>
        <dbReference type="Proteomes" id="UP000437736"/>
    </source>
</evidence>
<name>A0ABW9QZI1_9ACTN</name>
<protein>
    <submittedName>
        <fullName evidence="1">Decaprenylphosphoryl-beta-D-ribose oxidase</fullName>
    </submittedName>
</protein>
<organism evidence="1 2">
    <name type="scientific">Acidiferrimicrobium australe</name>
    <dbReference type="NCBI Taxonomy" id="2664430"/>
    <lineage>
        <taxon>Bacteria</taxon>
        <taxon>Bacillati</taxon>
        <taxon>Actinomycetota</taxon>
        <taxon>Acidimicrobiia</taxon>
        <taxon>Acidimicrobiales</taxon>
        <taxon>Acidimicrobiaceae</taxon>
        <taxon>Acidiferrimicrobium</taxon>
    </lineage>
</organism>
<keyword evidence="2" id="KW-1185">Reference proteome</keyword>
<reference evidence="1 2" key="1">
    <citation type="submission" date="2019-11" db="EMBL/GenBank/DDBJ databases">
        <title>Acidiferrimicrobium australis gen. nov., sp. nov., an acidophilic and obligately heterotrophic, member of the Actinobacteria that catalyses dissimilatory oxido- reduction of iron isolated from metal-rich acidic water in Chile.</title>
        <authorList>
            <person name="Gonzalez D."/>
            <person name="Huber K."/>
            <person name="Hedrich S."/>
            <person name="Rojas-Villalobos C."/>
            <person name="Quatrini R."/>
            <person name="Dinamarca M.A."/>
            <person name="Schwarz A."/>
            <person name="Canales C."/>
            <person name="Nancucheo I."/>
        </authorList>
    </citation>
    <scope>NUCLEOTIDE SEQUENCE [LARGE SCALE GENOMIC DNA]</scope>
    <source>
        <strain evidence="1 2">USS-CCA1</strain>
    </source>
</reference>
<dbReference type="EMBL" id="WJHE01001573">
    <property type="protein sequence ID" value="MST35275.1"/>
    <property type="molecule type" value="Genomic_DNA"/>
</dbReference>
<comment type="caution">
    <text evidence="1">The sequence shown here is derived from an EMBL/GenBank/DDBJ whole genome shotgun (WGS) entry which is preliminary data.</text>
</comment>
<evidence type="ECO:0000313" key="1">
    <source>
        <dbReference type="EMBL" id="MST35275.1"/>
    </source>
</evidence>
<proteinExistence type="predicted"/>
<dbReference type="Proteomes" id="UP000437736">
    <property type="component" value="Unassembled WGS sequence"/>
</dbReference>
<sequence length="187" mass="20690">GLLNRWSVGAFNELWYRKAPRRRLGHLVPAAAYFHPLDAVGSWNRLYGPRGFVQYQLAVPDGAEDVVRLAIERFSAARVASFLAVLKRFGAANPGPLSFPAEGWTLALDLPASSRGLSPLLDELDERVAASGGRVYLSKDSRLRPDLLAAMYPRLAEWRRVRDGVDPQRRLSSDLARRLDLLGPAAS</sequence>
<feature type="non-terminal residue" evidence="1">
    <location>
        <position position="1"/>
    </location>
</feature>